<dbReference type="InterPro" id="IPR000073">
    <property type="entry name" value="AB_hydrolase_1"/>
</dbReference>
<dbReference type="Proteomes" id="UP000298325">
    <property type="component" value="Unassembled WGS sequence"/>
</dbReference>
<gene>
    <name evidence="2" type="ORF">E5Q11_07815</name>
</gene>
<dbReference type="GO" id="GO:0046464">
    <property type="term" value="P:acylglycerol catabolic process"/>
    <property type="evidence" value="ECO:0007669"/>
    <property type="project" value="TreeGrafter"/>
</dbReference>
<keyword evidence="3" id="KW-1185">Reference proteome</keyword>
<proteinExistence type="predicted"/>
<dbReference type="OrthoDB" id="334507at2"/>
<dbReference type="PRINTS" id="PR00412">
    <property type="entry name" value="EPOXHYDRLASE"/>
</dbReference>
<dbReference type="InterPro" id="IPR050266">
    <property type="entry name" value="AB_hydrolase_sf"/>
</dbReference>
<evidence type="ECO:0000259" key="1">
    <source>
        <dbReference type="Pfam" id="PF00561"/>
    </source>
</evidence>
<dbReference type="PANTHER" id="PTHR43798">
    <property type="entry name" value="MONOACYLGLYCEROL LIPASE"/>
    <property type="match status" value="1"/>
</dbReference>
<feature type="domain" description="AB hydrolase-1" evidence="1">
    <location>
        <begin position="32"/>
        <end position="117"/>
    </location>
</feature>
<dbReference type="InterPro" id="IPR029058">
    <property type="entry name" value="AB_hydrolase_fold"/>
</dbReference>
<evidence type="ECO:0000313" key="3">
    <source>
        <dbReference type="Proteomes" id="UP000298325"/>
    </source>
</evidence>
<reference evidence="2 3" key="1">
    <citation type="submission" date="2019-04" db="EMBL/GenBank/DDBJ databases">
        <authorList>
            <person name="Park S."/>
            <person name="Yoon J.-H."/>
        </authorList>
    </citation>
    <scope>NUCLEOTIDE SEQUENCE [LARGE SCALE GENOMIC DNA]</scope>
    <source>
        <strain evidence="2 3">HJM-18</strain>
    </source>
</reference>
<keyword evidence="2" id="KW-0378">Hydrolase</keyword>
<organism evidence="2 3">
    <name type="scientific">Marinobacter confluentis</name>
    <dbReference type="NCBI Taxonomy" id="1697557"/>
    <lineage>
        <taxon>Bacteria</taxon>
        <taxon>Pseudomonadati</taxon>
        <taxon>Pseudomonadota</taxon>
        <taxon>Gammaproteobacteria</taxon>
        <taxon>Pseudomonadales</taxon>
        <taxon>Marinobacteraceae</taxon>
        <taxon>Marinobacter</taxon>
    </lineage>
</organism>
<name>A0A4Z1C975_9GAMM</name>
<dbReference type="GO" id="GO:0016020">
    <property type="term" value="C:membrane"/>
    <property type="evidence" value="ECO:0007669"/>
    <property type="project" value="TreeGrafter"/>
</dbReference>
<dbReference type="Gene3D" id="3.40.50.1820">
    <property type="entry name" value="alpha/beta hydrolase"/>
    <property type="match status" value="1"/>
</dbReference>
<dbReference type="SUPFAM" id="SSF53474">
    <property type="entry name" value="alpha/beta-Hydrolases"/>
    <property type="match status" value="1"/>
</dbReference>
<sequence length="293" mass="33830">MKPDDWKARGVYHNIRGRNLFTVDEGDPGQETILLIHGFPTSSWDWLPIWSMLRRYYRLVAVDMLGFGFSDKPADHRYSIHEQADLIEGLVKLLELEEFHVLAHDYGDTVAQELLARQNSGEGVGQWRSVCFLNGGLFPETHRALLTQKLLLSPLGWLFNKLSSKRKFDSAFSRVFGPDTKPSAQELDDFWSLVTYNDGKHIFHNLITYMSDRKRHRDRWVDALRQFRVPISLINGSVDPVSGLHMVSRYRELGLPLAWLEELPTIGHYPQVEAPWAVSESYRKFLESFSARA</sequence>
<dbReference type="EMBL" id="SRPF01000002">
    <property type="protein sequence ID" value="TGN40183.1"/>
    <property type="molecule type" value="Genomic_DNA"/>
</dbReference>
<dbReference type="InterPro" id="IPR000639">
    <property type="entry name" value="Epox_hydrolase-like"/>
</dbReference>
<dbReference type="RefSeq" id="WP_135802844.1">
    <property type="nucleotide sequence ID" value="NZ_SRPF01000002.1"/>
</dbReference>
<dbReference type="AlphaFoldDB" id="A0A4Z1C975"/>
<accession>A0A4Z1C975</accession>
<dbReference type="PANTHER" id="PTHR43798:SF33">
    <property type="entry name" value="HYDROLASE, PUTATIVE (AFU_ORTHOLOGUE AFUA_2G14860)-RELATED"/>
    <property type="match status" value="1"/>
</dbReference>
<dbReference type="GO" id="GO:0047372">
    <property type="term" value="F:monoacylglycerol lipase activity"/>
    <property type="evidence" value="ECO:0007669"/>
    <property type="project" value="TreeGrafter"/>
</dbReference>
<comment type="caution">
    <text evidence="2">The sequence shown here is derived from an EMBL/GenBank/DDBJ whole genome shotgun (WGS) entry which is preliminary data.</text>
</comment>
<evidence type="ECO:0000313" key="2">
    <source>
        <dbReference type="EMBL" id="TGN40183.1"/>
    </source>
</evidence>
<dbReference type="Pfam" id="PF00561">
    <property type="entry name" value="Abhydrolase_1"/>
    <property type="match status" value="1"/>
</dbReference>
<protein>
    <submittedName>
        <fullName evidence="2">Alpha/beta hydrolase</fullName>
    </submittedName>
</protein>